<evidence type="ECO:0000313" key="3">
    <source>
        <dbReference type="Proteomes" id="UP001597483"/>
    </source>
</evidence>
<dbReference type="EMBL" id="JBHUKS010000004">
    <property type="protein sequence ID" value="MFD2466593.1"/>
    <property type="molecule type" value="Genomic_DNA"/>
</dbReference>
<dbReference type="Proteomes" id="UP001597483">
    <property type="component" value="Unassembled WGS sequence"/>
</dbReference>
<keyword evidence="1" id="KW-0732">Signal</keyword>
<comment type="caution">
    <text evidence="2">The sequence shown here is derived from an EMBL/GenBank/DDBJ whole genome shotgun (WGS) entry which is preliminary data.</text>
</comment>
<feature type="chain" id="PRO_5045890754" evidence="1">
    <location>
        <begin position="27"/>
        <end position="151"/>
    </location>
</feature>
<proteinExistence type="predicted"/>
<evidence type="ECO:0000256" key="1">
    <source>
        <dbReference type="SAM" id="SignalP"/>
    </source>
</evidence>
<organism evidence="2 3">
    <name type="scientific">Amycolatopsis silviterrae</name>
    <dbReference type="NCBI Taxonomy" id="1656914"/>
    <lineage>
        <taxon>Bacteria</taxon>
        <taxon>Bacillati</taxon>
        <taxon>Actinomycetota</taxon>
        <taxon>Actinomycetes</taxon>
        <taxon>Pseudonocardiales</taxon>
        <taxon>Pseudonocardiaceae</taxon>
        <taxon>Amycolatopsis</taxon>
    </lineage>
</organism>
<keyword evidence="3" id="KW-1185">Reference proteome</keyword>
<feature type="signal peptide" evidence="1">
    <location>
        <begin position="1"/>
        <end position="26"/>
    </location>
</feature>
<sequence length="151" mass="15092">MRKSAIFAVAAAIGLAGTAVPASASADGPAPDPVTVQLNQDTAVLHGQVNAYQRGSDPNLAFAYCPGAKAGTATFSSPALAFSRYFYGEMVGVKATMSAYANLVPGTKPGSYPLTVTCDGKPHTATFTVPAAQVSRVPKGAAKAGDGSLAG</sequence>
<protein>
    <submittedName>
        <fullName evidence="2">Uncharacterized protein</fullName>
    </submittedName>
</protein>
<accession>A0ABW5H056</accession>
<gene>
    <name evidence="2" type="ORF">ACFSVL_04265</name>
</gene>
<reference evidence="3" key="1">
    <citation type="journal article" date="2019" name="Int. J. Syst. Evol. Microbiol.">
        <title>The Global Catalogue of Microorganisms (GCM) 10K type strain sequencing project: providing services to taxonomists for standard genome sequencing and annotation.</title>
        <authorList>
            <consortium name="The Broad Institute Genomics Platform"/>
            <consortium name="The Broad Institute Genome Sequencing Center for Infectious Disease"/>
            <person name="Wu L."/>
            <person name="Ma J."/>
        </authorList>
    </citation>
    <scope>NUCLEOTIDE SEQUENCE [LARGE SCALE GENOMIC DNA]</scope>
    <source>
        <strain evidence="3">CGMCC 4.7641</strain>
    </source>
</reference>
<evidence type="ECO:0000313" key="2">
    <source>
        <dbReference type="EMBL" id="MFD2466593.1"/>
    </source>
</evidence>
<name>A0ABW5H056_9PSEU</name>
<dbReference type="RefSeq" id="WP_378300659.1">
    <property type="nucleotide sequence ID" value="NZ_JBHUKS010000004.1"/>
</dbReference>